<feature type="region of interest" description="Disordered" evidence="10">
    <location>
        <begin position="1"/>
        <end position="25"/>
    </location>
</feature>
<keyword evidence="5" id="KW-0946">Virion</keyword>
<evidence type="ECO:0000256" key="2">
    <source>
        <dbReference type="ARBA" id="ARBA00011738"/>
    </source>
</evidence>
<dbReference type="InterPro" id="IPR010992">
    <property type="entry name" value="IHF-like_DNA-bd_dom_sf"/>
</dbReference>
<dbReference type="GO" id="GO:0044423">
    <property type="term" value="C:virion component"/>
    <property type="evidence" value="ECO:0007669"/>
    <property type="project" value="UniProtKB-KW"/>
</dbReference>
<dbReference type="GO" id="GO:0003677">
    <property type="term" value="F:DNA binding"/>
    <property type="evidence" value="ECO:0007669"/>
    <property type="project" value="UniProtKB-KW"/>
</dbReference>
<evidence type="ECO:0000313" key="11">
    <source>
        <dbReference type="EMBL" id="VAW56894.1"/>
    </source>
</evidence>
<dbReference type="GO" id="GO:0030527">
    <property type="term" value="F:structural constituent of chromatin"/>
    <property type="evidence" value="ECO:0007669"/>
    <property type="project" value="InterPro"/>
</dbReference>
<evidence type="ECO:0000256" key="9">
    <source>
        <dbReference type="ARBA" id="ARBA00046140"/>
    </source>
</evidence>
<gene>
    <name evidence="11" type="ORF">MNBD_GAMMA07-1585</name>
</gene>
<dbReference type="Gene3D" id="4.10.520.10">
    <property type="entry name" value="IHF-like DNA-binding proteins"/>
    <property type="match status" value="1"/>
</dbReference>
<accession>A0A3B0XL65</accession>
<keyword evidence="6" id="KW-0426">Late protein</keyword>
<comment type="subcellular location">
    <subcellularLocation>
        <location evidence="1">Virion</location>
    </subcellularLocation>
</comment>
<comment type="subunit">
    <text evidence="2">Homodimer.</text>
</comment>
<dbReference type="SMART" id="SM00411">
    <property type="entry name" value="BHL"/>
    <property type="match status" value="1"/>
</dbReference>
<dbReference type="GO" id="GO:0005829">
    <property type="term" value="C:cytosol"/>
    <property type="evidence" value="ECO:0007669"/>
    <property type="project" value="TreeGrafter"/>
</dbReference>
<feature type="compositionally biased region" description="Basic residues" evidence="10">
    <location>
        <begin position="1"/>
        <end position="17"/>
    </location>
</feature>
<dbReference type="SUPFAM" id="SSF47729">
    <property type="entry name" value="IHF-like DNA-binding proteins"/>
    <property type="match status" value="1"/>
</dbReference>
<organism evidence="11">
    <name type="scientific">hydrothermal vent metagenome</name>
    <dbReference type="NCBI Taxonomy" id="652676"/>
    <lineage>
        <taxon>unclassified sequences</taxon>
        <taxon>metagenomes</taxon>
        <taxon>ecological metagenomes</taxon>
    </lineage>
</organism>
<evidence type="ECO:0000256" key="8">
    <source>
        <dbReference type="ARBA" id="ARBA00033227"/>
    </source>
</evidence>
<dbReference type="PANTHER" id="PTHR33175">
    <property type="entry name" value="DNA-BINDING PROTEIN HU"/>
    <property type="match status" value="1"/>
</dbReference>
<dbReference type="GO" id="GO:0006260">
    <property type="term" value="P:DNA replication"/>
    <property type="evidence" value="ECO:0007669"/>
    <property type="project" value="UniProtKB-KW"/>
</dbReference>
<evidence type="ECO:0000256" key="5">
    <source>
        <dbReference type="ARBA" id="ARBA00022844"/>
    </source>
</evidence>
<comment type="function">
    <text evidence="9">DNA-binding protein that plays a critical role in nucleoid compaction, genome replication and DNA replication and transcription. Binds to both ssDNA and dsDNA with a binding site covering about 15 nucleotides. Displays DNA-supercoiling activity only when associated with the viral DNA topoisomerase 2.</text>
</comment>
<dbReference type="Pfam" id="PF00216">
    <property type="entry name" value="Bac_DNA_binding"/>
    <property type="match status" value="1"/>
</dbReference>
<evidence type="ECO:0000256" key="6">
    <source>
        <dbReference type="ARBA" id="ARBA00022921"/>
    </source>
</evidence>
<protein>
    <recommendedName>
        <fullName evidence="3">Viral histone-like protein</fullName>
    </recommendedName>
    <alternativeName>
        <fullName evidence="8">DNA-binding protein pA104R</fullName>
    </alternativeName>
    <alternativeName>
        <fullName evidence="7">pA104R</fullName>
    </alternativeName>
</protein>
<keyword evidence="11" id="KW-0238">DNA-binding</keyword>
<evidence type="ECO:0000256" key="1">
    <source>
        <dbReference type="ARBA" id="ARBA00004328"/>
    </source>
</evidence>
<sequence>MAVKKKAAKKKVAKKKVAASAVKKPPTKSEILNHIAGETEMSRKEVTAVLDSLSGLIEKNIKPRGPGFFNLPGLLKIKVVKKPATKARKGTNPFTGEEMMFKAKPARKVVKVLPLKGLKDMV</sequence>
<evidence type="ECO:0000256" key="7">
    <source>
        <dbReference type="ARBA" id="ARBA00033120"/>
    </source>
</evidence>
<proteinExistence type="predicted"/>
<dbReference type="CDD" id="cd13834">
    <property type="entry name" value="HU_like"/>
    <property type="match status" value="1"/>
</dbReference>
<evidence type="ECO:0000256" key="10">
    <source>
        <dbReference type="SAM" id="MobiDB-lite"/>
    </source>
</evidence>
<dbReference type="EMBL" id="UOFF01000295">
    <property type="protein sequence ID" value="VAW56894.1"/>
    <property type="molecule type" value="Genomic_DNA"/>
</dbReference>
<dbReference type="PANTHER" id="PTHR33175:SF13">
    <property type="entry name" value="HISTONE-LIKE PROTEIN"/>
    <property type="match status" value="1"/>
</dbReference>
<evidence type="ECO:0000256" key="3">
    <source>
        <dbReference type="ARBA" id="ARBA00016145"/>
    </source>
</evidence>
<name>A0A3B0XL65_9ZZZZ</name>
<keyword evidence="4" id="KW-0235">DNA replication</keyword>
<evidence type="ECO:0000256" key="4">
    <source>
        <dbReference type="ARBA" id="ARBA00022705"/>
    </source>
</evidence>
<dbReference type="AlphaFoldDB" id="A0A3B0XL65"/>
<dbReference type="InterPro" id="IPR000119">
    <property type="entry name" value="Hist_DNA-bd"/>
</dbReference>
<reference evidence="11" key="1">
    <citation type="submission" date="2018-06" db="EMBL/GenBank/DDBJ databases">
        <authorList>
            <person name="Zhirakovskaya E."/>
        </authorList>
    </citation>
    <scope>NUCLEOTIDE SEQUENCE</scope>
</reference>